<dbReference type="PANTHER" id="PTHR47197:SF3">
    <property type="entry name" value="DIHYDRO-HEME D1 DEHYDROGENASE"/>
    <property type="match status" value="1"/>
</dbReference>
<dbReference type="InterPro" id="IPR011045">
    <property type="entry name" value="N2O_reductase_N"/>
</dbReference>
<dbReference type="Gene3D" id="2.130.10.10">
    <property type="entry name" value="YVTN repeat-like/Quinoprotein amine dehydrogenase"/>
    <property type="match status" value="2"/>
</dbReference>
<reference evidence="2" key="1">
    <citation type="submission" date="2020-05" db="EMBL/GenBank/DDBJ databases">
        <authorList>
            <person name="Chiriac C."/>
            <person name="Salcher M."/>
            <person name="Ghai R."/>
            <person name="Kavagutti S V."/>
        </authorList>
    </citation>
    <scope>NUCLEOTIDE SEQUENCE</scope>
</reference>
<proteinExistence type="predicted"/>
<gene>
    <name evidence="2" type="ORF">UFOPK3564_01229</name>
</gene>
<feature type="region of interest" description="Disordered" evidence="1">
    <location>
        <begin position="1"/>
        <end position="55"/>
    </location>
</feature>
<evidence type="ECO:0000256" key="1">
    <source>
        <dbReference type="SAM" id="MobiDB-lite"/>
    </source>
</evidence>
<protein>
    <submittedName>
        <fullName evidence="2">Unannotated protein</fullName>
    </submittedName>
</protein>
<dbReference type="InterPro" id="IPR015943">
    <property type="entry name" value="WD40/YVTN_repeat-like_dom_sf"/>
</dbReference>
<accession>A0A6J7H363</accession>
<feature type="compositionally biased region" description="Low complexity" evidence="1">
    <location>
        <begin position="42"/>
        <end position="52"/>
    </location>
</feature>
<organism evidence="2">
    <name type="scientific">freshwater metagenome</name>
    <dbReference type="NCBI Taxonomy" id="449393"/>
    <lineage>
        <taxon>unclassified sequences</taxon>
        <taxon>metagenomes</taxon>
        <taxon>ecological metagenomes</taxon>
    </lineage>
</organism>
<feature type="compositionally biased region" description="Basic and acidic residues" evidence="1">
    <location>
        <begin position="8"/>
        <end position="18"/>
    </location>
</feature>
<evidence type="ECO:0000313" key="2">
    <source>
        <dbReference type="EMBL" id="CAB4910860.1"/>
    </source>
</evidence>
<dbReference type="InterPro" id="IPR051200">
    <property type="entry name" value="Host-pathogen_enzymatic-act"/>
</dbReference>
<dbReference type="EMBL" id="CAFBMK010000056">
    <property type="protein sequence ID" value="CAB4910860.1"/>
    <property type="molecule type" value="Genomic_DNA"/>
</dbReference>
<sequence>MEGTAADRSARTRVDGRAPARRRTSPRGASRRGEARGKEVTPAARPISAPRRGPARRIAPIRHVRAAAAPAGAVESAAHVPGTREILVVGNNHDGTADVIDPVTFRRLFRLNVVPDLPERMRQIESNPAALAAFLLIRQQIGMGSDQLVDDLFPSPDGRMIYVSRPSLKDVVAIDLRTRAIVWRTEVEGIRADHMAISPDGTRVLVSASTARKVHVIDTKDGRVVTSFPSGDQPHESNYSADARTIFHASIGSVFTPLDEPMFDGTKGLRIFQVVDARTYKVIRSIDMRRKLDEAGHPEISAAVRPMAVAPGERFVYLQFSFLHGFVEYDLQEDRVTRVARLPLSDSSRDVARPDYVLDSAHHGLAINPEGTKLCAAGTMSDYAAIVRRDTLKATIVPVGSKPYWSTNSMDGRHCYVSVSGADRVAVLSYDEEKEIASIPVGDHPQRIRIGRLRVADGDAPVATPGRLRARGLTLRAGTTRDRRAPYRLRVTGRLRLSPATPPEACAGRVRVDATLAGRRVARTTVRLRRTGGVCGYAAVVRPSASVARSGSRRLRITARYLGGPMVLPARSGGVGVRVG</sequence>
<dbReference type="PANTHER" id="PTHR47197">
    <property type="entry name" value="PROTEIN NIRF"/>
    <property type="match status" value="1"/>
</dbReference>
<dbReference type="SUPFAM" id="SSF50974">
    <property type="entry name" value="Nitrous oxide reductase, N-terminal domain"/>
    <property type="match status" value="1"/>
</dbReference>
<name>A0A6J7H363_9ZZZZ</name>
<dbReference type="AlphaFoldDB" id="A0A6J7H363"/>